<reference evidence="2" key="1">
    <citation type="submission" date="2020-06" db="EMBL/GenBank/DDBJ databases">
        <authorList>
            <person name="Dong N."/>
        </authorList>
    </citation>
    <scope>NUCLEOTIDE SEQUENCE</scope>
    <source>
        <strain evidence="2">DF49-4</strain>
    </source>
</reference>
<reference evidence="2" key="2">
    <citation type="journal article" date="2022" name="Sci. Total Environ.">
        <title>Prevalence, transmission, and molecular epidemiology of tet(X)-positive bacteria among humans, animals, and environmental niches in China: An epidemiological, and genomic-based study.</title>
        <authorList>
            <person name="Dong N."/>
            <person name="Zeng Y."/>
            <person name="Cai C."/>
            <person name="Sun C."/>
            <person name="Lu J."/>
            <person name="Liu C."/>
            <person name="Zhou H."/>
            <person name="Sun Q."/>
            <person name="Shu L."/>
            <person name="Wang H."/>
            <person name="Wang Y."/>
            <person name="Wang S."/>
            <person name="Wu C."/>
            <person name="Chan E.W."/>
            <person name="Chen G."/>
            <person name="Shen Z."/>
            <person name="Chen S."/>
            <person name="Zhang R."/>
        </authorList>
    </citation>
    <scope>NUCLEOTIDE SEQUENCE</scope>
    <source>
        <strain evidence="2">DF49-4</strain>
    </source>
</reference>
<gene>
    <name evidence="2" type="ORF">HX110_11890</name>
</gene>
<comment type="caution">
    <text evidence="2">The sequence shown here is derived from an EMBL/GenBank/DDBJ whole genome shotgun (WGS) entry which is preliminary data.</text>
</comment>
<feature type="transmembrane region" description="Helical" evidence="1">
    <location>
        <begin position="431"/>
        <end position="448"/>
    </location>
</feature>
<feature type="transmembrane region" description="Helical" evidence="1">
    <location>
        <begin position="5"/>
        <end position="21"/>
    </location>
</feature>
<evidence type="ECO:0000256" key="1">
    <source>
        <dbReference type="SAM" id="Phobius"/>
    </source>
</evidence>
<feature type="transmembrane region" description="Helical" evidence="1">
    <location>
        <begin position="185"/>
        <end position="203"/>
    </location>
</feature>
<dbReference type="Pfam" id="PF14296">
    <property type="entry name" value="O-ag_pol_Wzy"/>
    <property type="match status" value="1"/>
</dbReference>
<dbReference type="AlphaFoldDB" id="A0AB35M5G0"/>
<proteinExistence type="predicted"/>
<protein>
    <submittedName>
        <fullName evidence="2">Oligosaccharide repeat unit polymerase</fullName>
    </submittedName>
</protein>
<dbReference type="InterPro" id="IPR029468">
    <property type="entry name" value="O-ag_pol_Wzy"/>
</dbReference>
<feature type="transmembrane region" description="Helical" evidence="1">
    <location>
        <begin position="409"/>
        <end position="425"/>
    </location>
</feature>
<feature type="transmembrane region" description="Helical" evidence="1">
    <location>
        <begin position="142"/>
        <end position="158"/>
    </location>
</feature>
<evidence type="ECO:0000313" key="2">
    <source>
        <dbReference type="EMBL" id="MDM1719805.1"/>
    </source>
</evidence>
<name>A0AB35M5G0_9GAMM</name>
<organism evidence="2 3">
    <name type="scientific">Acinetobacter towneri</name>
    <dbReference type="NCBI Taxonomy" id="202956"/>
    <lineage>
        <taxon>Bacteria</taxon>
        <taxon>Pseudomonadati</taxon>
        <taxon>Pseudomonadota</taxon>
        <taxon>Gammaproteobacteria</taxon>
        <taxon>Moraxellales</taxon>
        <taxon>Moraxellaceae</taxon>
        <taxon>Acinetobacter</taxon>
    </lineage>
</organism>
<evidence type="ECO:0000313" key="3">
    <source>
        <dbReference type="Proteomes" id="UP001174419"/>
    </source>
</evidence>
<dbReference type="EMBL" id="JACANG010000028">
    <property type="protein sequence ID" value="MDM1719805.1"/>
    <property type="molecule type" value="Genomic_DNA"/>
</dbReference>
<feature type="transmembrane region" description="Helical" evidence="1">
    <location>
        <begin position="238"/>
        <end position="254"/>
    </location>
</feature>
<keyword evidence="1" id="KW-1133">Transmembrane helix</keyword>
<feature type="transmembrane region" description="Helical" evidence="1">
    <location>
        <begin position="56"/>
        <end position="75"/>
    </location>
</feature>
<feature type="transmembrane region" description="Helical" evidence="1">
    <location>
        <begin position="261"/>
        <end position="281"/>
    </location>
</feature>
<keyword evidence="1" id="KW-0472">Membrane</keyword>
<feature type="transmembrane region" description="Helical" evidence="1">
    <location>
        <begin position="378"/>
        <end position="397"/>
    </location>
</feature>
<dbReference type="RefSeq" id="WP_286381386.1">
    <property type="nucleotide sequence ID" value="NZ_JACANG010000028.1"/>
</dbReference>
<feature type="transmembrane region" description="Helical" evidence="1">
    <location>
        <begin position="293"/>
        <end position="312"/>
    </location>
</feature>
<dbReference type="Proteomes" id="UP001174419">
    <property type="component" value="Unassembled WGS sequence"/>
</dbReference>
<keyword evidence="1" id="KW-0812">Transmembrane</keyword>
<accession>A0AB35M5G0</accession>
<feature type="transmembrane region" description="Helical" evidence="1">
    <location>
        <begin position="103"/>
        <end position="122"/>
    </location>
</feature>
<feature type="transmembrane region" description="Helical" evidence="1">
    <location>
        <begin position="27"/>
        <end position="44"/>
    </location>
</feature>
<sequence>MRKIIFFNLMLISCVISLLVFSHDYYVSILLTVFNVFLTFYLINDNKYSINIINPQTILLLGMSVLIFGRFFSVLLDPNQLASIFCIDFIFYYCSSLEEAFKLIIYLNSILVFFSLAFIIPVKENNIKYSKDIYSYLNQKKILIVFTVGVLSALYSIFENFNKIQLVIGSGYLALYEGQSEGYETPYSLVLGSISIASLALLFSLKDFSFNSKKLFNILFFIVVLKSLILIATGARSSFISGLILLIWYIFYNKELKIKHYLILSLSFFVTISTVNYLASLSGARIIDNIERSFLGGITYIFYNQGVSLMVFDISLKYSDYPVLGFWKVIFPGIQIFYNIFGVTERKDFNWSSYVVYNENYGAYVNGNGLGWSLYSDFYAFSFGFLPLFCIYVYCFSRFIVKAISSNRLYFDGVVLIMIYTFFAINRSSISIFIFILIFYTLMYLFFVKFKWK</sequence>